<accession>A0A1Y1I069</accession>
<protein>
    <recommendedName>
        <fullName evidence="5">MYND-type domain-containing protein</fullName>
    </recommendedName>
</protein>
<evidence type="ECO:0000256" key="1">
    <source>
        <dbReference type="ARBA" id="ARBA00022723"/>
    </source>
</evidence>
<feature type="domain" description="MYND-type" evidence="5">
    <location>
        <begin position="267"/>
        <end position="309"/>
    </location>
</feature>
<evidence type="ECO:0000313" key="6">
    <source>
        <dbReference type="EMBL" id="GAQ84330.1"/>
    </source>
</evidence>
<evidence type="ECO:0000256" key="3">
    <source>
        <dbReference type="ARBA" id="ARBA00022833"/>
    </source>
</evidence>
<evidence type="ECO:0000313" key="7">
    <source>
        <dbReference type="Proteomes" id="UP000054558"/>
    </source>
</evidence>
<name>A0A1Y1I069_KLENI</name>
<dbReference type="Gene3D" id="6.10.140.2220">
    <property type="match status" value="1"/>
</dbReference>
<dbReference type="PROSITE" id="PS50865">
    <property type="entry name" value="ZF_MYND_2"/>
    <property type="match status" value="1"/>
</dbReference>
<dbReference type="InterPro" id="IPR002893">
    <property type="entry name" value="Znf_MYND"/>
</dbReference>
<organism evidence="6 7">
    <name type="scientific">Klebsormidium nitens</name>
    <name type="common">Green alga</name>
    <name type="synonym">Ulothrix nitens</name>
    <dbReference type="NCBI Taxonomy" id="105231"/>
    <lineage>
        <taxon>Eukaryota</taxon>
        <taxon>Viridiplantae</taxon>
        <taxon>Streptophyta</taxon>
        <taxon>Klebsormidiophyceae</taxon>
        <taxon>Klebsormidiales</taxon>
        <taxon>Klebsormidiaceae</taxon>
        <taxon>Klebsormidium</taxon>
    </lineage>
</organism>
<dbReference type="OrthoDB" id="420187at2759"/>
<keyword evidence="1" id="KW-0479">Metal-binding</keyword>
<proteinExistence type="predicted"/>
<dbReference type="Pfam" id="PF01753">
    <property type="entry name" value="zf-MYND"/>
    <property type="match status" value="1"/>
</dbReference>
<keyword evidence="3" id="KW-0862">Zinc</keyword>
<dbReference type="GO" id="GO:0008270">
    <property type="term" value="F:zinc ion binding"/>
    <property type="evidence" value="ECO:0007669"/>
    <property type="project" value="UniProtKB-KW"/>
</dbReference>
<reference evidence="6 7" key="1">
    <citation type="journal article" date="2014" name="Nat. Commun.">
        <title>Klebsormidium flaccidum genome reveals primary factors for plant terrestrial adaptation.</title>
        <authorList>
            <person name="Hori K."/>
            <person name="Maruyama F."/>
            <person name="Fujisawa T."/>
            <person name="Togashi T."/>
            <person name="Yamamoto N."/>
            <person name="Seo M."/>
            <person name="Sato S."/>
            <person name="Yamada T."/>
            <person name="Mori H."/>
            <person name="Tajima N."/>
            <person name="Moriyama T."/>
            <person name="Ikeuchi M."/>
            <person name="Watanabe M."/>
            <person name="Wada H."/>
            <person name="Kobayashi K."/>
            <person name="Saito M."/>
            <person name="Masuda T."/>
            <person name="Sasaki-Sekimoto Y."/>
            <person name="Mashiguchi K."/>
            <person name="Awai K."/>
            <person name="Shimojima M."/>
            <person name="Masuda S."/>
            <person name="Iwai M."/>
            <person name="Nobusawa T."/>
            <person name="Narise T."/>
            <person name="Kondo S."/>
            <person name="Saito H."/>
            <person name="Sato R."/>
            <person name="Murakawa M."/>
            <person name="Ihara Y."/>
            <person name="Oshima-Yamada Y."/>
            <person name="Ohtaka K."/>
            <person name="Satoh M."/>
            <person name="Sonobe K."/>
            <person name="Ishii M."/>
            <person name="Ohtani R."/>
            <person name="Kanamori-Sato M."/>
            <person name="Honoki R."/>
            <person name="Miyazaki D."/>
            <person name="Mochizuki H."/>
            <person name="Umetsu J."/>
            <person name="Higashi K."/>
            <person name="Shibata D."/>
            <person name="Kamiya Y."/>
            <person name="Sato N."/>
            <person name="Nakamura Y."/>
            <person name="Tabata S."/>
            <person name="Ida S."/>
            <person name="Kurokawa K."/>
            <person name="Ohta H."/>
        </authorList>
    </citation>
    <scope>NUCLEOTIDE SEQUENCE [LARGE SCALE GENOMIC DNA]</scope>
    <source>
        <strain evidence="6 7">NIES-2285</strain>
    </source>
</reference>
<evidence type="ECO:0000256" key="2">
    <source>
        <dbReference type="ARBA" id="ARBA00022771"/>
    </source>
</evidence>
<sequence length="310" mass="34595">MEVLGAIFVAEPHLGRINRHQAYKFQIHARGEVVQLLNHLMPRSRNCEKRVAEETGLLRGILKYAACLQNGTARIYAETHFACLALVCSAAASEKADLWALKGDLYEVIGHVLANVKSWEQVDLARRLLCATMKADLEDNILSQYPSIGSSLLAMRSAGDRMGAETWDCVVNHAVRQFWREELQDLSSKGAESYLDERFRADEKAVRRAVQLGKMFSAPSEETCQTFYVEKPRSKQRTAETEPAEVGAVGAASVPVKPRLERRKCSHSSCGNVESMGGTFQICGRCRLAVYCSKACQKLAWRTGHKDFCH</sequence>
<evidence type="ECO:0000259" key="5">
    <source>
        <dbReference type="PROSITE" id="PS50865"/>
    </source>
</evidence>
<gene>
    <name evidence="6" type="ORF">KFL_001850050</name>
</gene>
<dbReference type="Proteomes" id="UP000054558">
    <property type="component" value="Unassembled WGS sequence"/>
</dbReference>
<evidence type="ECO:0000256" key="4">
    <source>
        <dbReference type="PROSITE-ProRule" id="PRU00134"/>
    </source>
</evidence>
<keyword evidence="7" id="KW-1185">Reference proteome</keyword>
<dbReference type="EMBL" id="DF237134">
    <property type="protein sequence ID" value="GAQ84330.1"/>
    <property type="molecule type" value="Genomic_DNA"/>
</dbReference>
<dbReference type="SUPFAM" id="SSF144232">
    <property type="entry name" value="HIT/MYND zinc finger-like"/>
    <property type="match status" value="1"/>
</dbReference>
<dbReference type="AlphaFoldDB" id="A0A1Y1I069"/>
<keyword evidence="2 4" id="KW-0863">Zinc-finger</keyword>